<accession>A0A379VTR8</accession>
<organism evidence="1 2">
    <name type="scientific">Salmonella enterica I</name>
    <dbReference type="NCBI Taxonomy" id="59201"/>
    <lineage>
        <taxon>Bacteria</taxon>
        <taxon>Pseudomonadati</taxon>
        <taxon>Pseudomonadota</taxon>
        <taxon>Gammaproteobacteria</taxon>
        <taxon>Enterobacterales</taxon>
        <taxon>Enterobacteriaceae</taxon>
        <taxon>Salmonella</taxon>
    </lineage>
</organism>
<sequence length="82" mass="8979">MDLRALCSVVVREPGKTILRAAIGNHLLAGGHSVLVVTIPDLMLRVRECYDGGQSEASLLDDLCKVDLLVLDGSRYSAREQW</sequence>
<name>A0A379VTR8_SALET</name>
<dbReference type="EMBL" id="UGXR01000001">
    <property type="protein sequence ID" value="SUH09928.1"/>
    <property type="molecule type" value="Genomic_DNA"/>
</dbReference>
<proteinExistence type="predicted"/>
<dbReference type="Proteomes" id="UP000254346">
    <property type="component" value="Unassembled WGS sequence"/>
</dbReference>
<gene>
    <name evidence="1" type="primary">dnaC_1</name>
    <name evidence="1" type="ORF">NCTC8256_03918</name>
</gene>
<dbReference type="AlphaFoldDB" id="A0A379VTR8"/>
<dbReference type="InterPro" id="IPR027417">
    <property type="entry name" value="P-loop_NTPase"/>
</dbReference>
<evidence type="ECO:0000313" key="2">
    <source>
        <dbReference type="Proteomes" id="UP000254346"/>
    </source>
</evidence>
<dbReference type="Gene3D" id="3.40.50.300">
    <property type="entry name" value="P-loop containing nucleotide triphosphate hydrolases"/>
    <property type="match status" value="1"/>
</dbReference>
<protein>
    <submittedName>
        <fullName evidence="1">DNA replication protein DnaC</fullName>
    </submittedName>
</protein>
<evidence type="ECO:0000313" key="1">
    <source>
        <dbReference type="EMBL" id="SUH09928.1"/>
    </source>
</evidence>
<reference evidence="1 2" key="1">
    <citation type="submission" date="2018-06" db="EMBL/GenBank/DDBJ databases">
        <authorList>
            <consortium name="Pathogen Informatics"/>
            <person name="Doyle S."/>
        </authorList>
    </citation>
    <scope>NUCLEOTIDE SEQUENCE [LARGE SCALE GENOMIC DNA]</scope>
    <source>
        <strain evidence="1 2">NCTC8256</strain>
    </source>
</reference>